<feature type="compositionally biased region" description="Basic and acidic residues" evidence="8">
    <location>
        <begin position="930"/>
        <end position="941"/>
    </location>
</feature>
<dbReference type="Gene3D" id="1.10.10.10">
    <property type="entry name" value="Winged helix-like DNA-binding domain superfamily/Winged helix DNA-binding domain"/>
    <property type="match status" value="2"/>
</dbReference>
<evidence type="ECO:0000256" key="3">
    <source>
        <dbReference type="ARBA" id="ARBA00022724"/>
    </source>
</evidence>
<evidence type="ECO:0000256" key="6">
    <source>
        <dbReference type="ARBA" id="ARBA00023163"/>
    </source>
</evidence>
<feature type="compositionally biased region" description="Polar residues" evidence="8">
    <location>
        <begin position="629"/>
        <end position="653"/>
    </location>
</feature>
<keyword evidence="7" id="KW-0539">Nucleus</keyword>
<keyword evidence="3" id="KW-0563">Paired box</keyword>
<gene>
    <name evidence="10" type="ORF">DPMN_126007</name>
</gene>
<dbReference type="PROSITE" id="PS51057">
    <property type="entry name" value="PAIRED_2"/>
    <property type="match status" value="1"/>
</dbReference>
<evidence type="ECO:0000259" key="9">
    <source>
        <dbReference type="PROSITE" id="PS51057"/>
    </source>
</evidence>
<dbReference type="GO" id="GO:0005634">
    <property type="term" value="C:nucleus"/>
    <property type="evidence" value="ECO:0007669"/>
    <property type="project" value="UniProtKB-SubCell"/>
</dbReference>
<feature type="region of interest" description="Disordered" evidence="8">
    <location>
        <begin position="566"/>
        <end position="587"/>
    </location>
</feature>
<dbReference type="SUPFAM" id="SSF46689">
    <property type="entry name" value="Homeodomain-like"/>
    <property type="match status" value="1"/>
</dbReference>
<feature type="region of interest" description="Disordered" evidence="8">
    <location>
        <begin position="927"/>
        <end position="981"/>
    </location>
</feature>
<dbReference type="PROSITE" id="PS00034">
    <property type="entry name" value="PAIRED_1"/>
    <property type="match status" value="1"/>
</dbReference>
<dbReference type="PRINTS" id="PR00027">
    <property type="entry name" value="PAIREDBOX"/>
</dbReference>
<feature type="region of interest" description="Disordered" evidence="8">
    <location>
        <begin position="602"/>
        <end position="667"/>
    </location>
</feature>
<dbReference type="AlphaFoldDB" id="A0A9D4H2H8"/>
<dbReference type="EMBL" id="JAIWYP010000005">
    <property type="protein sequence ID" value="KAH3824177.1"/>
    <property type="molecule type" value="Genomic_DNA"/>
</dbReference>
<evidence type="ECO:0000256" key="4">
    <source>
        <dbReference type="ARBA" id="ARBA00023015"/>
    </source>
</evidence>
<keyword evidence="6" id="KW-0804">Transcription</keyword>
<protein>
    <recommendedName>
        <fullName evidence="9">Paired domain-containing protein</fullName>
    </recommendedName>
</protein>
<dbReference type="PANTHER" id="PTHR45636">
    <property type="entry name" value="PAIRED BOX PROTEIN PAX-6-RELATED-RELATED"/>
    <property type="match status" value="1"/>
</dbReference>
<dbReference type="GO" id="GO:0000981">
    <property type="term" value="F:DNA-binding transcription factor activity, RNA polymerase II-specific"/>
    <property type="evidence" value="ECO:0007669"/>
    <property type="project" value="TreeGrafter"/>
</dbReference>
<comment type="caution">
    <text evidence="10">The sequence shown here is derived from an EMBL/GenBank/DDBJ whole genome shotgun (WGS) entry which is preliminary data.</text>
</comment>
<feature type="domain" description="Paired" evidence="9">
    <location>
        <begin position="273"/>
        <end position="399"/>
    </location>
</feature>
<dbReference type="InterPro" id="IPR043182">
    <property type="entry name" value="PAIRED_DNA-bd_dom"/>
</dbReference>
<keyword evidence="5" id="KW-0238">DNA-binding</keyword>
<evidence type="ECO:0000256" key="8">
    <source>
        <dbReference type="SAM" id="MobiDB-lite"/>
    </source>
</evidence>
<keyword evidence="2" id="KW-0217">Developmental protein</keyword>
<dbReference type="GO" id="GO:0000978">
    <property type="term" value="F:RNA polymerase II cis-regulatory region sequence-specific DNA binding"/>
    <property type="evidence" value="ECO:0007669"/>
    <property type="project" value="TreeGrafter"/>
</dbReference>
<evidence type="ECO:0000256" key="2">
    <source>
        <dbReference type="ARBA" id="ARBA00022473"/>
    </source>
</evidence>
<organism evidence="10 11">
    <name type="scientific">Dreissena polymorpha</name>
    <name type="common">Zebra mussel</name>
    <name type="synonym">Mytilus polymorpha</name>
    <dbReference type="NCBI Taxonomy" id="45954"/>
    <lineage>
        <taxon>Eukaryota</taxon>
        <taxon>Metazoa</taxon>
        <taxon>Spiralia</taxon>
        <taxon>Lophotrochozoa</taxon>
        <taxon>Mollusca</taxon>
        <taxon>Bivalvia</taxon>
        <taxon>Autobranchia</taxon>
        <taxon>Heteroconchia</taxon>
        <taxon>Euheterodonta</taxon>
        <taxon>Imparidentia</taxon>
        <taxon>Neoheterodontei</taxon>
        <taxon>Myida</taxon>
        <taxon>Dreissenoidea</taxon>
        <taxon>Dreissenidae</taxon>
        <taxon>Dreissena</taxon>
    </lineage>
</organism>
<dbReference type="PANTHER" id="PTHR45636:SF52">
    <property type="entry name" value="PAIRED DOMAIN-CONTAINING PROTEIN"/>
    <property type="match status" value="1"/>
</dbReference>
<evidence type="ECO:0000256" key="5">
    <source>
        <dbReference type="ARBA" id="ARBA00023125"/>
    </source>
</evidence>
<sequence length="981" mass="106071">MATKVELPLESELPPLSNEADIIELPRVVLPPHDDDTLLKATHNQQIETSALLIAENGDNDINGEMVEENSVSECGDAEMNITTKDDDHKHKEKNTENHSSVATSKIDVIIENVLTDEKSDTDTVTLSNPLSAASAVEQAMNSLVGLSSLPNMPITLTTTDGHAVTLAPAQYQFLLQQQYLNYLQIQQQILMQQSQQAQTPATQSEVIDLSVVSEGNAVPVTMVTSSGKGTKVSPSVSNGNREVSKKSPEELSPMVSSIEDMDEKQRNAEAENARNINQYGREFTNGRPLPDHLRVQILQLALQGIRPCEISRQLQVSHGCVSKILNRYRKTGSINPGQIGGSKPKVTTSDVVAKVRFYKAQNPQMFAWEIRQKLLEEGICNEKNIPSISSINRIIRDKAILQRRSLDSATSLENLAGHSSYSVSSSEEENLDNYPLDHRQIQLDTEAIERLMLAQLTASPMATSPCKESDENITERMQSPLSQAMRQIHSPSSMPDLVGGEGVVFQMEEGRATLISHHVPQSQTNGLNGAKVRESAINSVRKTTSGSESDEVFDKVSDRVKTNAKVTQTVSNEKNHQIRSHLSPEAAKSVKLALEARKLANEKASKTGTSPVHGKGENSPGDKKTDSDTSIASRSNGAGLTVVSGSSTPPTHSTERKRSRSTAAKVPHPAFNIPQATLEAGSSFYNYNLPDRGLGAFMSPSPVQLSISPPTVNIPRFSVASGQQNASQNILGLVSPSWPLTRPVNMAGSPLSNDGSNSGSPLDLSAVRVASPNLVKARLDHSAGKQSSSKLILTKPVAQQTNVAKQAVSPVQQNFDVNDAVSESANIDTHGLKKEASKPSAVQGSTSPTLTATKVPYVREMLYLFDKELEIITVGKNKWIVRNEQELVNLVQDNTSPREATSSTATCSHCQGLHAASELLARKVNGSEGGKRSNDLDPSGHRSKVTKLVNGDVHSSLDGGRSMPYVAEKNNNNSLKSEKC</sequence>
<evidence type="ECO:0000313" key="11">
    <source>
        <dbReference type="Proteomes" id="UP000828390"/>
    </source>
</evidence>
<evidence type="ECO:0000313" key="10">
    <source>
        <dbReference type="EMBL" id="KAH3824177.1"/>
    </source>
</evidence>
<dbReference type="OrthoDB" id="6158668at2759"/>
<dbReference type="InterPro" id="IPR001523">
    <property type="entry name" value="Paired_dom"/>
</dbReference>
<dbReference type="Pfam" id="PF00292">
    <property type="entry name" value="PAX"/>
    <property type="match status" value="1"/>
</dbReference>
<proteinExistence type="predicted"/>
<feature type="compositionally biased region" description="Polar residues" evidence="8">
    <location>
        <begin position="223"/>
        <end position="242"/>
    </location>
</feature>
<feature type="compositionally biased region" description="Basic and acidic residues" evidence="8">
    <location>
        <begin position="615"/>
        <end position="628"/>
    </location>
</feature>
<dbReference type="InterPro" id="IPR009057">
    <property type="entry name" value="Homeodomain-like_sf"/>
</dbReference>
<dbReference type="InterPro" id="IPR043565">
    <property type="entry name" value="PAX_fam"/>
</dbReference>
<dbReference type="InterPro" id="IPR036388">
    <property type="entry name" value="WH-like_DNA-bd_sf"/>
</dbReference>
<reference evidence="10" key="2">
    <citation type="submission" date="2020-11" db="EMBL/GenBank/DDBJ databases">
        <authorList>
            <person name="McCartney M.A."/>
            <person name="Auch B."/>
            <person name="Kono T."/>
            <person name="Mallez S."/>
            <person name="Becker A."/>
            <person name="Gohl D.M."/>
            <person name="Silverstein K.A.T."/>
            <person name="Koren S."/>
            <person name="Bechman K.B."/>
            <person name="Herman A."/>
            <person name="Abrahante J.E."/>
            <person name="Garbe J."/>
        </authorList>
    </citation>
    <scope>NUCLEOTIDE SEQUENCE</scope>
    <source>
        <strain evidence="10">Duluth1</strain>
        <tissue evidence="10">Whole animal</tissue>
    </source>
</reference>
<reference evidence="10" key="1">
    <citation type="journal article" date="2019" name="bioRxiv">
        <title>The Genome of the Zebra Mussel, Dreissena polymorpha: A Resource for Invasive Species Research.</title>
        <authorList>
            <person name="McCartney M.A."/>
            <person name="Auch B."/>
            <person name="Kono T."/>
            <person name="Mallez S."/>
            <person name="Zhang Y."/>
            <person name="Obille A."/>
            <person name="Becker A."/>
            <person name="Abrahante J.E."/>
            <person name="Garbe J."/>
            <person name="Badalamenti J.P."/>
            <person name="Herman A."/>
            <person name="Mangelson H."/>
            <person name="Liachko I."/>
            <person name="Sullivan S."/>
            <person name="Sone E.D."/>
            <person name="Koren S."/>
            <person name="Silverstein K.A.T."/>
            <person name="Beckman K.B."/>
            <person name="Gohl D.M."/>
        </authorList>
    </citation>
    <scope>NUCLEOTIDE SEQUENCE</scope>
    <source>
        <strain evidence="10">Duluth1</strain>
        <tissue evidence="10">Whole animal</tissue>
    </source>
</reference>
<evidence type="ECO:0000256" key="1">
    <source>
        <dbReference type="ARBA" id="ARBA00004123"/>
    </source>
</evidence>
<dbReference type="Proteomes" id="UP000828390">
    <property type="component" value="Unassembled WGS sequence"/>
</dbReference>
<accession>A0A9D4H2H8</accession>
<keyword evidence="4" id="KW-0805">Transcription regulation</keyword>
<comment type="subcellular location">
    <subcellularLocation>
        <location evidence="1">Nucleus</location>
    </subcellularLocation>
</comment>
<dbReference type="SMART" id="SM00351">
    <property type="entry name" value="PAX"/>
    <property type="match status" value="1"/>
</dbReference>
<evidence type="ECO:0000256" key="7">
    <source>
        <dbReference type="ARBA" id="ARBA00023242"/>
    </source>
</evidence>
<dbReference type="FunFam" id="1.10.10.10:FF:000003">
    <property type="entry name" value="Paired box protein Pax-6"/>
    <property type="match status" value="1"/>
</dbReference>
<name>A0A9D4H2H8_DREPO</name>
<keyword evidence="11" id="KW-1185">Reference proteome</keyword>
<feature type="region of interest" description="Disordered" evidence="8">
    <location>
        <begin position="223"/>
        <end position="256"/>
    </location>
</feature>